<comment type="similarity">
    <text evidence="1">Belongs to the aldo/keto reductase family.</text>
</comment>
<proteinExistence type="inferred from homology"/>
<sequence>MSNQLTTSLTADITAPTVAFGTGTAWYTGTNDGPINRKLVESIKEALKIGYRHIDTAEMYGTEKDVGLAIEESEIPRNQIFVTTKVWPHIGDPKKALQESLARLKLEYVDLYLVHSPLFNKESHGIILEEAWPEMENLVDQGLARAIGVSNFHIKDLDVLLPIARIKPVVNQIEFHPYLQSRELILYTENHGILTEAYGGLVPIVHKSDGPVESVVEEIAKKYSKTTSQVLLRWSVNKGNMVVTTSSKPHRLTEFLELGTFKLTDEEVERIDIAGNMLEHRQYLPRI</sequence>
<dbReference type="PRINTS" id="PR00069">
    <property type="entry name" value="ALDKETRDTASE"/>
</dbReference>
<dbReference type="Gene3D" id="3.20.20.100">
    <property type="entry name" value="NADP-dependent oxidoreductase domain"/>
    <property type="match status" value="1"/>
</dbReference>
<dbReference type="InterPro" id="IPR044494">
    <property type="entry name" value="AKR3C2/3"/>
</dbReference>
<comment type="caution">
    <text evidence="5">The sequence shown here is derived from an EMBL/GenBank/DDBJ whole genome shotgun (WGS) entry which is preliminary data.</text>
</comment>
<keyword evidence="3" id="KW-0560">Oxidoreductase</keyword>
<feature type="domain" description="NADP-dependent oxidoreductase" evidence="4">
    <location>
        <begin position="21"/>
        <end position="273"/>
    </location>
</feature>
<dbReference type="PROSITE" id="PS00798">
    <property type="entry name" value="ALDOKETO_REDUCTASE_1"/>
    <property type="match status" value="1"/>
</dbReference>
<name>A0ABR2WE69_9FUNG</name>
<organism evidence="5 6">
    <name type="scientific">Basidiobolus ranarum</name>
    <dbReference type="NCBI Taxonomy" id="34480"/>
    <lineage>
        <taxon>Eukaryota</taxon>
        <taxon>Fungi</taxon>
        <taxon>Fungi incertae sedis</taxon>
        <taxon>Zoopagomycota</taxon>
        <taxon>Entomophthoromycotina</taxon>
        <taxon>Basidiobolomycetes</taxon>
        <taxon>Basidiobolales</taxon>
        <taxon>Basidiobolaceae</taxon>
        <taxon>Basidiobolus</taxon>
    </lineage>
</organism>
<evidence type="ECO:0000313" key="5">
    <source>
        <dbReference type="EMBL" id="KAK9759798.1"/>
    </source>
</evidence>
<dbReference type="PIRSF" id="PIRSF000097">
    <property type="entry name" value="AKR"/>
    <property type="match status" value="1"/>
</dbReference>
<reference evidence="5 6" key="1">
    <citation type="submission" date="2023-04" db="EMBL/GenBank/DDBJ databases">
        <title>Genome of Basidiobolus ranarum AG-B5.</title>
        <authorList>
            <person name="Stajich J.E."/>
            <person name="Carter-House D."/>
            <person name="Gryganskyi A."/>
        </authorList>
    </citation>
    <scope>NUCLEOTIDE SEQUENCE [LARGE SCALE GENOMIC DNA]</scope>
    <source>
        <strain evidence="5 6">AG-B5</strain>
    </source>
</reference>
<accession>A0ABR2WE69</accession>
<dbReference type="InterPro" id="IPR020471">
    <property type="entry name" value="AKR"/>
</dbReference>
<keyword evidence="2" id="KW-0521">NADP</keyword>
<evidence type="ECO:0000313" key="6">
    <source>
        <dbReference type="Proteomes" id="UP001479436"/>
    </source>
</evidence>
<dbReference type="SUPFAM" id="SSF51430">
    <property type="entry name" value="NAD(P)-linked oxidoreductase"/>
    <property type="match status" value="1"/>
</dbReference>
<dbReference type="InterPro" id="IPR018170">
    <property type="entry name" value="Aldo/ket_reductase_CS"/>
</dbReference>
<dbReference type="EMBL" id="JASJQH010003063">
    <property type="protein sequence ID" value="KAK9759798.1"/>
    <property type="molecule type" value="Genomic_DNA"/>
</dbReference>
<evidence type="ECO:0000256" key="1">
    <source>
        <dbReference type="ARBA" id="ARBA00007905"/>
    </source>
</evidence>
<dbReference type="PROSITE" id="PS00062">
    <property type="entry name" value="ALDOKETO_REDUCTASE_2"/>
    <property type="match status" value="1"/>
</dbReference>
<dbReference type="Pfam" id="PF00248">
    <property type="entry name" value="Aldo_ket_red"/>
    <property type="match status" value="1"/>
</dbReference>
<dbReference type="Proteomes" id="UP001479436">
    <property type="component" value="Unassembled WGS sequence"/>
</dbReference>
<dbReference type="InterPro" id="IPR036812">
    <property type="entry name" value="NAD(P)_OxRdtase_dom_sf"/>
</dbReference>
<dbReference type="CDD" id="cd19120">
    <property type="entry name" value="AKR_AKR3C2-3"/>
    <property type="match status" value="1"/>
</dbReference>
<evidence type="ECO:0000256" key="2">
    <source>
        <dbReference type="ARBA" id="ARBA00022857"/>
    </source>
</evidence>
<evidence type="ECO:0000256" key="3">
    <source>
        <dbReference type="ARBA" id="ARBA00023002"/>
    </source>
</evidence>
<dbReference type="InterPro" id="IPR023210">
    <property type="entry name" value="NADP_OxRdtase_dom"/>
</dbReference>
<protein>
    <recommendedName>
        <fullName evidence="4">NADP-dependent oxidoreductase domain-containing protein</fullName>
    </recommendedName>
</protein>
<gene>
    <name evidence="5" type="ORF">K7432_016833</name>
</gene>
<evidence type="ECO:0000259" key="4">
    <source>
        <dbReference type="Pfam" id="PF00248"/>
    </source>
</evidence>
<keyword evidence="6" id="KW-1185">Reference proteome</keyword>
<dbReference type="PANTHER" id="PTHR43827">
    <property type="entry name" value="2,5-DIKETO-D-GLUCONIC ACID REDUCTASE"/>
    <property type="match status" value="1"/>
</dbReference>
<dbReference type="PANTHER" id="PTHR43827:SF3">
    <property type="entry name" value="NADP-DEPENDENT OXIDOREDUCTASE DOMAIN-CONTAINING PROTEIN"/>
    <property type="match status" value="1"/>
</dbReference>